<feature type="region of interest" description="Disordered" evidence="1">
    <location>
        <begin position="1"/>
        <end position="21"/>
    </location>
</feature>
<dbReference type="AlphaFoldDB" id="A0A0W8E7U7"/>
<reference evidence="2" key="1">
    <citation type="journal article" date="2015" name="Proc. Natl. Acad. Sci. U.S.A.">
        <title>Networks of energetic and metabolic interactions define dynamics in microbial communities.</title>
        <authorList>
            <person name="Embree M."/>
            <person name="Liu J.K."/>
            <person name="Al-Bassam M.M."/>
            <person name="Zengler K."/>
        </authorList>
    </citation>
    <scope>NUCLEOTIDE SEQUENCE</scope>
</reference>
<protein>
    <submittedName>
        <fullName evidence="2">Uncharacterized protein</fullName>
    </submittedName>
</protein>
<evidence type="ECO:0000256" key="1">
    <source>
        <dbReference type="SAM" id="MobiDB-lite"/>
    </source>
</evidence>
<name>A0A0W8E7U7_9ZZZZ</name>
<sequence length="118" mass="13058">MDGQAIDYPVNSAQQDNGKEEMENINSPYGMLVLSLQKYSSLPRAVVLVNGKEQASFENDEVQLKLMAGDVVEIDASAYDFPVAFKVKQISDNLAFPVKDESYVCNHDIVMIGKIVVK</sequence>
<evidence type="ECO:0000313" key="2">
    <source>
        <dbReference type="EMBL" id="KUG04676.1"/>
    </source>
</evidence>
<proteinExistence type="predicted"/>
<dbReference type="EMBL" id="LNQE01001842">
    <property type="protein sequence ID" value="KUG04676.1"/>
    <property type="molecule type" value="Genomic_DNA"/>
</dbReference>
<accession>A0A0W8E7U7</accession>
<comment type="caution">
    <text evidence="2">The sequence shown here is derived from an EMBL/GenBank/DDBJ whole genome shotgun (WGS) entry which is preliminary data.</text>
</comment>
<organism evidence="2">
    <name type="scientific">hydrocarbon metagenome</name>
    <dbReference type="NCBI Taxonomy" id="938273"/>
    <lineage>
        <taxon>unclassified sequences</taxon>
        <taxon>metagenomes</taxon>
        <taxon>ecological metagenomes</taxon>
    </lineage>
</organism>
<gene>
    <name evidence="2" type="ORF">ASZ90_017815</name>
</gene>